<comment type="caution">
    <text evidence="1">The sequence shown here is derived from an EMBL/GenBank/DDBJ whole genome shotgun (WGS) entry which is preliminary data.</text>
</comment>
<dbReference type="AlphaFoldDB" id="A0A0C2MWX2"/>
<name>A0A0C2MWX2_THEKT</name>
<organism evidence="1 2">
    <name type="scientific">Thelohanellus kitauei</name>
    <name type="common">Myxosporean</name>
    <dbReference type="NCBI Taxonomy" id="669202"/>
    <lineage>
        <taxon>Eukaryota</taxon>
        <taxon>Metazoa</taxon>
        <taxon>Cnidaria</taxon>
        <taxon>Myxozoa</taxon>
        <taxon>Myxosporea</taxon>
        <taxon>Bivalvulida</taxon>
        <taxon>Platysporina</taxon>
        <taxon>Myxobolidae</taxon>
        <taxon>Thelohanellus</taxon>
    </lineage>
</organism>
<dbReference type="EMBL" id="JWZT01003606">
    <property type="protein sequence ID" value="KII66097.1"/>
    <property type="molecule type" value="Genomic_DNA"/>
</dbReference>
<gene>
    <name evidence="1" type="ORF">RF11_00880</name>
</gene>
<reference evidence="1 2" key="1">
    <citation type="journal article" date="2014" name="Genome Biol. Evol.">
        <title>The genome of the myxosporean Thelohanellus kitauei shows adaptations to nutrient acquisition within its fish host.</title>
        <authorList>
            <person name="Yang Y."/>
            <person name="Xiong J."/>
            <person name="Zhou Z."/>
            <person name="Huo F."/>
            <person name="Miao W."/>
            <person name="Ran C."/>
            <person name="Liu Y."/>
            <person name="Zhang J."/>
            <person name="Feng J."/>
            <person name="Wang M."/>
            <person name="Wang M."/>
            <person name="Wang L."/>
            <person name="Yao B."/>
        </authorList>
    </citation>
    <scope>NUCLEOTIDE SEQUENCE [LARGE SCALE GENOMIC DNA]</scope>
    <source>
        <strain evidence="1">Wuqing</strain>
    </source>
</reference>
<proteinExistence type="predicted"/>
<dbReference type="Proteomes" id="UP000031668">
    <property type="component" value="Unassembled WGS sequence"/>
</dbReference>
<sequence length="103" mass="12235">MPPADRIRLVGWEHHNMITMFIKILPNVSFRFNSSNFGQSKDFFEDCGSNITKRRRYFYGKKFEHITNSISIIIYINLKLTMVIFHKHLPFQTFTENETTESA</sequence>
<evidence type="ECO:0000313" key="2">
    <source>
        <dbReference type="Proteomes" id="UP000031668"/>
    </source>
</evidence>
<keyword evidence="2" id="KW-1185">Reference proteome</keyword>
<accession>A0A0C2MWX2</accession>
<protein>
    <submittedName>
        <fullName evidence="1">Uncharacterized protein</fullName>
    </submittedName>
</protein>
<evidence type="ECO:0000313" key="1">
    <source>
        <dbReference type="EMBL" id="KII66097.1"/>
    </source>
</evidence>